<reference evidence="3 4" key="1">
    <citation type="submission" date="2019-02" db="EMBL/GenBank/DDBJ databases">
        <title>Genomic Encyclopedia of Type Strains, Phase IV (KMG-IV): sequencing the most valuable type-strain genomes for metagenomic binning, comparative biology and taxonomic classification.</title>
        <authorList>
            <person name="Goeker M."/>
        </authorList>
    </citation>
    <scope>NUCLEOTIDE SEQUENCE [LARGE SCALE GENOMIC DNA]</scope>
    <source>
        <strain evidence="3 4">DSM 28825</strain>
    </source>
</reference>
<dbReference type="PANTHER" id="PTHR34406:SF1">
    <property type="entry name" value="PROTEIN YCEI"/>
    <property type="match status" value="1"/>
</dbReference>
<feature type="domain" description="Lipid/polyisoprenoid-binding YceI-like" evidence="2">
    <location>
        <begin position="30"/>
        <end position="192"/>
    </location>
</feature>
<name>A0A4Q7VH79_9BACT</name>
<proteinExistence type="predicted"/>
<dbReference type="EMBL" id="SHKN01000001">
    <property type="protein sequence ID" value="RZT95430.1"/>
    <property type="molecule type" value="Genomic_DNA"/>
</dbReference>
<dbReference type="Gene3D" id="2.40.128.110">
    <property type="entry name" value="Lipid/polyisoprenoid-binding, YceI-like"/>
    <property type="match status" value="1"/>
</dbReference>
<evidence type="ECO:0000259" key="2">
    <source>
        <dbReference type="SMART" id="SM00867"/>
    </source>
</evidence>
<dbReference type="OrthoDB" id="951410at2"/>
<dbReference type="SMART" id="SM00867">
    <property type="entry name" value="YceI"/>
    <property type="match status" value="1"/>
</dbReference>
<dbReference type="InterPro" id="IPR007372">
    <property type="entry name" value="Lipid/polyisoprenoid-bd_YceI"/>
</dbReference>
<dbReference type="PANTHER" id="PTHR34406">
    <property type="entry name" value="PROTEIN YCEI"/>
    <property type="match status" value="1"/>
</dbReference>
<feature type="chain" id="PRO_5020394973" evidence="1">
    <location>
        <begin position="26"/>
        <end position="197"/>
    </location>
</feature>
<evidence type="ECO:0000313" key="4">
    <source>
        <dbReference type="Proteomes" id="UP000293562"/>
    </source>
</evidence>
<gene>
    <name evidence="3" type="ORF">EV201_0050</name>
</gene>
<evidence type="ECO:0000313" key="3">
    <source>
        <dbReference type="EMBL" id="RZT95430.1"/>
    </source>
</evidence>
<dbReference type="InterPro" id="IPR036761">
    <property type="entry name" value="TTHA0802/YceI-like_sf"/>
</dbReference>
<accession>A0A4Q7VH79</accession>
<dbReference type="SUPFAM" id="SSF101874">
    <property type="entry name" value="YceI-like"/>
    <property type="match status" value="1"/>
</dbReference>
<feature type="signal peptide" evidence="1">
    <location>
        <begin position="1"/>
        <end position="25"/>
    </location>
</feature>
<dbReference type="Pfam" id="PF04264">
    <property type="entry name" value="YceI"/>
    <property type="match status" value="1"/>
</dbReference>
<evidence type="ECO:0000256" key="1">
    <source>
        <dbReference type="SAM" id="SignalP"/>
    </source>
</evidence>
<organism evidence="3 4">
    <name type="scientific">Ancylomarina subtilis</name>
    <dbReference type="NCBI Taxonomy" id="1639035"/>
    <lineage>
        <taxon>Bacteria</taxon>
        <taxon>Pseudomonadati</taxon>
        <taxon>Bacteroidota</taxon>
        <taxon>Bacteroidia</taxon>
        <taxon>Marinilabiliales</taxon>
        <taxon>Marinifilaceae</taxon>
        <taxon>Ancylomarina</taxon>
    </lineage>
</organism>
<sequence>MKTKRILLGLAFVMGALLVNTNVNAQKSMSLKIDDSKVEWTGKKVTGEHHGTVVFKSGSLQMDGSKIVGGEFVMDMTSIKNTDITSDKYRGDLEKHLKSDDFFGVSNFPESKFVVKESKKLQNGKVLVKGEISIKGITKPLEFEVDSHQHGDSFHMSGVMVIDRTLFGIKYGSGSFFDNLGDKTIYNDFELKFDLMF</sequence>
<dbReference type="RefSeq" id="WP_130305400.1">
    <property type="nucleotide sequence ID" value="NZ_SHKN01000001.1"/>
</dbReference>
<protein>
    <submittedName>
        <fullName evidence="3">Polyisoprenoid-binding protein YceI</fullName>
    </submittedName>
</protein>
<dbReference type="Proteomes" id="UP000293562">
    <property type="component" value="Unassembled WGS sequence"/>
</dbReference>
<keyword evidence="4" id="KW-1185">Reference proteome</keyword>
<comment type="caution">
    <text evidence="3">The sequence shown here is derived from an EMBL/GenBank/DDBJ whole genome shotgun (WGS) entry which is preliminary data.</text>
</comment>
<keyword evidence="1" id="KW-0732">Signal</keyword>
<dbReference type="AlphaFoldDB" id="A0A4Q7VH79"/>